<name>A0AAD1HID8_9MYCO</name>
<evidence type="ECO:0000313" key="2">
    <source>
        <dbReference type="Proteomes" id="UP000466681"/>
    </source>
</evidence>
<accession>A0AAD1HID8</accession>
<dbReference type="KEGG" id="mmor:MMOR_55790"/>
<reference evidence="1 2" key="1">
    <citation type="journal article" date="2019" name="Emerg. Microbes Infect.">
        <title>Comprehensive subspecies identification of 175 nontuberculous mycobacteria species based on 7547 genomic profiles.</title>
        <authorList>
            <person name="Matsumoto Y."/>
            <person name="Kinjo T."/>
            <person name="Motooka D."/>
            <person name="Nabeya D."/>
            <person name="Jung N."/>
            <person name="Uechi K."/>
            <person name="Horii T."/>
            <person name="Iida T."/>
            <person name="Fujita J."/>
            <person name="Nakamura S."/>
        </authorList>
    </citation>
    <scope>NUCLEOTIDE SEQUENCE [LARGE SCALE GENOMIC DNA]</scope>
    <source>
        <strain evidence="1 2">JCM 6375</strain>
    </source>
</reference>
<dbReference type="AlphaFoldDB" id="A0AAD1HID8"/>
<gene>
    <name evidence="1" type="ORF">MMOR_55790</name>
</gene>
<dbReference type="Pfam" id="PF13289">
    <property type="entry name" value="SIR2_2"/>
    <property type="match status" value="1"/>
</dbReference>
<dbReference type="SUPFAM" id="SSF52467">
    <property type="entry name" value="DHS-like NAD/FAD-binding domain"/>
    <property type="match status" value="1"/>
</dbReference>
<protein>
    <recommendedName>
        <fullName evidence="3">SIR2-like domain-containing protein</fullName>
    </recommendedName>
</protein>
<evidence type="ECO:0000313" key="1">
    <source>
        <dbReference type="EMBL" id="BBX04643.1"/>
    </source>
</evidence>
<proteinExistence type="predicted"/>
<dbReference type="Proteomes" id="UP000466681">
    <property type="component" value="Chromosome"/>
</dbReference>
<dbReference type="EMBL" id="AP022560">
    <property type="protein sequence ID" value="BBX04643.1"/>
    <property type="molecule type" value="Genomic_DNA"/>
</dbReference>
<keyword evidence="2" id="KW-1185">Reference proteome</keyword>
<organism evidence="1 2">
    <name type="scientific">Mycolicibacterium moriokaense</name>
    <dbReference type="NCBI Taxonomy" id="39691"/>
    <lineage>
        <taxon>Bacteria</taxon>
        <taxon>Bacillati</taxon>
        <taxon>Actinomycetota</taxon>
        <taxon>Actinomycetes</taxon>
        <taxon>Mycobacteriales</taxon>
        <taxon>Mycobacteriaceae</taxon>
        <taxon>Mycolicibacterium</taxon>
    </lineage>
</organism>
<sequence>MSLQAGLPSAKVFTETILMRLQEHDPGYTCGWHGGDLSVIASDLEKLLGTTSLRSAVVDLMALDSTTSPPEAQLVAADLFDLILTTNYDTLIERADQHRRLAVVDGELDGSLPEPALIKLHGSLDNLDWLVLTQQQLEQHARRRHHLLDVIRGEIRRRPLIAVGSSLRDPSIVALFNECKPEIRGWLVSPLLGSVDALRAADWRLEPVVSTAEDFFSGLVACLETDSAS</sequence>
<dbReference type="InterPro" id="IPR029035">
    <property type="entry name" value="DHS-like_NAD/FAD-binding_dom"/>
</dbReference>
<evidence type="ECO:0008006" key="3">
    <source>
        <dbReference type="Google" id="ProtNLM"/>
    </source>
</evidence>